<keyword evidence="1" id="KW-1133">Transmembrane helix</keyword>
<keyword evidence="1" id="KW-0812">Transmembrane</keyword>
<evidence type="ECO:0000256" key="1">
    <source>
        <dbReference type="SAM" id="Phobius"/>
    </source>
</evidence>
<protein>
    <recommendedName>
        <fullName evidence="4">Glycosyltransferase RgtA/B/C/D-like domain-containing protein</fullName>
    </recommendedName>
</protein>
<reference evidence="2 3" key="1">
    <citation type="journal article" date="2015" name="Nature">
        <title>rRNA introns, odd ribosomes, and small enigmatic genomes across a large radiation of phyla.</title>
        <authorList>
            <person name="Brown C.T."/>
            <person name="Hug L.A."/>
            <person name="Thomas B.C."/>
            <person name="Sharon I."/>
            <person name="Castelle C.J."/>
            <person name="Singh A."/>
            <person name="Wilkins M.J."/>
            <person name="Williams K.H."/>
            <person name="Banfield J.F."/>
        </authorList>
    </citation>
    <scope>NUCLEOTIDE SEQUENCE [LARGE SCALE GENOMIC DNA]</scope>
</reference>
<feature type="transmembrane region" description="Helical" evidence="1">
    <location>
        <begin position="365"/>
        <end position="385"/>
    </location>
</feature>
<name>A0A0G1CKG3_9BACT</name>
<gene>
    <name evidence="2" type="ORF">UV59_C0001G0018</name>
</gene>
<feature type="transmembrane region" description="Helical" evidence="1">
    <location>
        <begin position="187"/>
        <end position="204"/>
    </location>
</feature>
<keyword evidence="1" id="KW-0472">Membrane</keyword>
<accession>A0A0G1CKG3</accession>
<feature type="transmembrane region" description="Helical" evidence="1">
    <location>
        <begin position="12"/>
        <end position="30"/>
    </location>
</feature>
<feature type="transmembrane region" description="Helical" evidence="1">
    <location>
        <begin position="216"/>
        <end position="238"/>
    </location>
</feature>
<evidence type="ECO:0000313" key="2">
    <source>
        <dbReference type="EMBL" id="KKS86295.1"/>
    </source>
</evidence>
<evidence type="ECO:0000313" key="3">
    <source>
        <dbReference type="Proteomes" id="UP000034543"/>
    </source>
</evidence>
<feature type="transmembrane region" description="Helical" evidence="1">
    <location>
        <begin position="310"/>
        <end position="327"/>
    </location>
</feature>
<dbReference type="AlphaFoldDB" id="A0A0G1CKG3"/>
<comment type="caution">
    <text evidence="2">The sequence shown here is derived from an EMBL/GenBank/DDBJ whole genome shotgun (WGS) entry which is preliminary data.</text>
</comment>
<feature type="transmembrane region" description="Helical" evidence="1">
    <location>
        <begin position="339"/>
        <end position="359"/>
    </location>
</feature>
<dbReference type="STRING" id="1618436.UV59_C0001G0018"/>
<proteinExistence type="predicted"/>
<dbReference type="EMBL" id="LCFB01000001">
    <property type="protein sequence ID" value="KKS86295.1"/>
    <property type="molecule type" value="Genomic_DNA"/>
</dbReference>
<feature type="transmembrane region" description="Helical" evidence="1">
    <location>
        <begin position="392"/>
        <end position="416"/>
    </location>
</feature>
<feature type="transmembrane region" description="Helical" evidence="1">
    <location>
        <begin position="91"/>
        <end position="109"/>
    </location>
</feature>
<organism evidence="2 3">
    <name type="scientific">Candidatus Gottesmanbacteria bacterium GW2011_GWA1_43_11</name>
    <dbReference type="NCBI Taxonomy" id="1618436"/>
    <lineage>
        <taxon>Bacteria</taxon>
        <taxon>Candidatus Gottesmaniibacteriota</taxon>
    </lineage>
</organism>
<feature type="transmembrane region" description="Helical" evidence="1">
    <location>
        <begin position="140"/>
        <end position="158"/>
    </location>
</feature>
<dbReference type="Proteomes" id="UP000034543">
    <property type="component" value="Unassembled WGS sequence"/>
</dbReference>
<evidence type="ECO:0008006" key="4">
    <source>
        <dbReference type="Google" id="ProtNLM"/>
    </source>
</evidence>
<sequence>MSIKLKKIVRQKHFYLLLILLISAVFLRIWRLPDLFHFTYDEEIIAFVGKRIFINHHLPLIGGVTPMHVHLAPYFYWFSALWLGLSNLQPIGWGVVAAGISACTLIALFITGEKLFNRRIGVIAAGFYAFSFSQNVFDRHYWGLSFNGLFGLLTILSLHELLRGKWKYGILLAVVFFAAFHSDPSTLILYLLVFTVMVITRIWPQAFSVAKAQQRLIVKAGLMASAVFLVSLIPLVVFDLRHNFSNSKGILLYLEEIQSGKQGNLPTRPLATMFFLPQVLSRAFFPFGNNNLATLYSYCSQYARGKLNTVPVPVVIAVTILIGIAFYQGGLLKAKRPSYLLLLVLFGITLFGIITYGIVFRGDLFDHYVVTLLPPFYLLSATLIDRYWRNRFLVFGLLLFFIGANLLQLLSAQHWFGYKDKIQTVQWIVSESGQTDFSLDVIGDCFRYNGYRYLFYLAGKEPVKSYVDANFTYLYDQPPAENYPSLLFVIVNQDSYDSAAFHAEYQNFQAAASKRLLIGNIEVLKIDNQDLKFTGKF</sequence>